<protein>
    <submittedName>
        <fullName evidence="1">Acriflavine resistance protein B</fullName>
    </submittedName>
</protein>
<dbReference type="EMBL" id="LR590464">
    <property type="protein sequence ID" value="VTP81048.1"/>
    <property type="molecule type" value="Genomic_DNA"/>
</dbReference>
<dbReference type="AlphaFoldDB" id="A0A4U9IRG7"/>
<evidence type="ECO:0000313" key="1">
    <source>
        <dbReference type="EMBL" id="VTP81048.1"/>
    </source>
</evidence>
<evidence type="ECO:0000313" key="2">
    <source>
        <dbReference type="Proteomes" id="UP000310719"/>
    </source>
</evidence>
<name>A0A4U9IRG7_9ENTR</name>
<organism evidence="1 2">
    <name type="scientific">Leclercia adecarboxylata</name>
    <dbReference type="NCBI Taxonomy" id="83655"/>
    <lineage>
        <taxon>Bacteria</taxon>
        <taxon>Pseudomonadati</taxon>
        <taxon>Pseudomonadota</taxon>
        <taxon>Gammaproteobacteria</taxon>
        <taxon>Enterobacterales</taxon>
        <taxon>Enterobacteriaceae</taxon>
        <taxon>Leclercia</taxon>
    </lineage>
</organism>
<sequence length="70" mass="7318">MPGWHLSALSPGRNALAPPTAVAAIVSRASRAFSQIKDGLVFPFNLPAIIELGTATGFDFELIDQANLGP</sequence>
<reference evidence="1 2" key="1">
    <citation type="submission" date="2019-05" db="EMBL/GenBank/DDBJ databases">
        <authorList>
            <consortium name="Pathogen Informatics"/>
        </authorList>
    </citation>
    <scope>NUCLEOTIDE SEQUENCE [LARGE SCALE GENOMIC DNA]</scope>
    <source>
        <strain evidence="1 2">NCTC13032</strain>
    </source>
</reference>
<dbReference type="Proteomes" id="UP000310719">
    <property type="component" value="Chromosome"/>
</dbReference>
<accession>A0A4U9IRG7</accession>
<gene>
    <name evidence="1" type="primary">acrB_9</name>
    <name evidence="1" type="ORF">NCTC13032_06724</name>
</gene>
<proteinExistence type="predicted"/>